<keyword evidence="4" id="KW-0804">Transcription</keyword>
<proteinExistence type="inferred from homology"/>
<dbReference type="PANTHER" id="PTHR30419">
    <property type="entry name" value="HTH-TYPE TRANSCRIPTIONAL REGULATOR YBHD"/>
    <property type="match status" value="1"/>
</dbReference>
<dbReference type="PRINTS" id="PR00039">
    <property type="entry name" value="HTHLYSR"/>
</dbReference>
<evidence type="ECO:0000256" key="2">
    <source>
        <dbReference type="ARBA" id="ARBA00023015"/>
    </source>
</evidence>
<dbReference type="PANTHER" id="PTHR30419:SF31">
    <property type="entry name" value="BLR3139 PROTEIN"/>
    <property type="match status" value="1"/>
</dbReference>
<evidence type="ECO:0000313" key="6">
    <source>
        <dbReference type="EMBL" id="QMV72708.1"/>
    </source>
</evidence>
<keyword evidence="3" id="KW-0238">DNA-binding</keyword>
<accession>A0A7G5EFD3</accession>
<evidence type="ECO:0000256" key="4">
    <source>
        <dbReference type="ARBA" id="ARBA00023163"/>
    </source>
</evidence>
<dbReference type="AlphaFoldDB" id="A0A7G5EFD3"/>
<feature type="domain" description="HTH lysR-type" evidence="5">
    <location>
        <begin position="1"/>
        <end position="59"/>
    </location>
</feature>
<dbReference type="GO" id="GO:0005829">
    <property type="term" value="C:cytosol"/>
    <property type="evidence" value="ECO:0007669"/>
    <property type="project" value="TreeGrafter"/>
</dbReference>
<evidence type="ECO:0000313" key="7">
    <source>
        <dbReference type="Proteomes" id="UP000515240"/>
    </source>
</evidence>
<reference evidence="6 7" key="1">
    <citation type="journal article" date="2020" name="G3 (Bethesda)">
        <title>CeMbio - The Caenorhabditis elegans Microbiome Resource.</title>
        <authorList>
            <person name="Dirksen P."/>
            <person name="Assie A."/>
            <person name="Zimmermann J."/>
            <person name="Zhang F."/>
            <person name="Tietje A.M."/>
            <person name="Marsh S.A."/>
            <person name="Felix M.A."/>
            <person name="Shapira M."/>
            <person name="Kaleta C."/>
            <person name="Schulenburg H."/>
            <person name="Samuel B."/>
        </authorList>
    </citation>
    <scope>NUCLEOTIDE SEQUENCE [LARGE SCALE GENOMIC DNA]</scope>
    <source>
        <strain evidence="6 7">BIGb0172</strain>
    </source>
</reference>
<name>A0A7G5EFD3_9BURK</name>
<evidence type="ECO:0000259" key="5">
    <source>
        <dbReference type="PROSITE" id="PS50931"/>
    </source>
</evidence>
<dbReference type="EMBL" id="CP058554">
    <property type="protein sequence ID" value="QMV72708.1"/>
    <property type="molecule type" value="Genomic_DNA"/>
</dbReference>
<dbReference type="Pfam" id="PF00126">
    <property type="entry name" value="HTH_1"/>
    <property type="match status" value="1"/>
</dbReference>
<dbReference type="Gene3D" id="1.10.10.10">
    <property type="entry name" value="Winged helix-like DNA-binding domain superfamily/Winged helix DNA-binding domain"/>
    <property type="match status" value="1"/>
</dbReference>
<comment type="similarity">
    <text evidence="1">Belongs to the LysR transcriptional regulatory family.</text>
</comment>
<dbReference type="InterPro" id="IPR036390">
    <property type="entry name" value="WH_DNA-bd_sf"/>
</dbReference>
<evidence type="ECO:0000256" key="3">
    <source>
        <dbReference type="ARBA" id="ARBA00023125"/>
    </source>
</evidence>
<gene>
    <name evidence="6" type="ORF">HS961_07560</name>
</gene>
<dbReference type="KEGG" id="cpis:HS961_07560"/>
<dbReference type="InterPro" id="IPR050950">
    <property type="entry name" value="HTH-type_LysR_regulators"/>
</dbReference>
<dbReference type="InterPro" id="IPR005119">
    <property type="entry name" value="LysR_subst-bd"/>
</dbReference>
<dbReference type="InterPro" id="IPR036388">
    <property type="entry name" value="WH-like_DNA-bd_sf"/>
</dbReference>
<dbReference type="GO" id="GO:0003677">
    <property type="term" value="F:DNA binding"/>
    <property type="evidence" value="ECO:0007669"/>
    <property type="project" value="UniProtKB-KW"/>
</dbReference>
<dbReference type="Gene3D" id="3.40.190.290">
    <property type="match status" value="1"/>
</dbReference>
<dbReference type="SUPFAM" id="SSF53850">
    <property type="entry name" value="Periplasmic binding protein-like II"/>
    <property type="match status" value="1"/>
</dbReference>
<dbReference type="RefSeq" id="WP_182327120.1">
    <property type="nucleotide sequence ID" value="NZ_CP058554.1"/>
</dbReference>
<evidence type="ECO:0000256" key="1">
    <source>
        <dbReference type="ARBA" id="ARBA00009437"/>
    </source>
</evidence>
<dbReference type="Proteomes" id="UP000515240">
    <property type="component" value="Chromosome"/>
</dbReference>
<dbReference type="InterPro" id="IPR000847">
    <property type="entry name" value="LysR_HTH_N"/>
</dbReference>
<dbReference type="CDD" id="cd05466">
    <property type="entry name" value="PBP2_LTTR_substrate"/>
    <property type="match status" value="1"/>
</dbReference>
<organism evidence="6 7">
    <name type="scientific">Comamonas piscis</name>
    <dbReference type="NCBI Taxonomy" id="1562974"/>
    <lineage>
        <taxon>Bacteria</taxon>
        <taxon>Pseudomonadati</taxon>
        <taxon>Pseudomonadota</taxon>
        <taxon>Betaproteobacteria</taxon>
        <taxon>Burkholderiales</taxon>
        <taxon>Comamonadaceae</taxon>
        <taxon>Comamonas</taxon>
    </lineage>
</organism>
<sequence>MNLLAAMRYLAALHAHGHFARAAQACHITQPTLSNALRALEAEFGVPIVRRGRVFAGFTPEGEQVLQTGLEMLQTEARLRQRLSAQAGDLQGQLRMAAVPTAMPMLLRFASLLRRQHPGLVPALHAMSSPDIERGLEELSLDLALGYSDRIHRSSTHCVPQYQEHYYLLQSAPPPACVADTVHAADPLPWALAAQQPLCLLTPDMHNRQIVECSFASVGVAVQPAMETNSVQALLQAVAEGQMASIVPGAVLATVRNTPGLRAWPLVDPVVESEVGFLYQPSQQAMPALAAACALMAQADWREQCLLHAGALSLVVASPTSAS</sequence>
<keyword evidence="2" id="KW-0805">Transcription regulation</keyword>
<protein>
    <submittedName>
        <fullName evidence="6">LysR family transcriptional regulator</fullName>
    </submittedName>
</protein>
<dbReference type="SUPFAM" id="SSF46785">
    <property type="entry name" value="Winged helix' DNA-binding domain"/>
    <property type="match status" value="1"/>
</dbReference>
<dbReference type="GO" id="GO:0003700">
    <property type="term" value="F:DNA-binding transcription factor activity"/>
    <property type="evidence" value="ECO:0007669"/>
    <property type="project" value="InterPro"/>
</dbReference>
<dbReference type="PROSITE" id="PS50931">
    <property type="entry name" value="HTH_LYSR"/>
    <property type="match status" value="1"/>
</dbReference>
<keyword evidence="7" id="KW-1185">Reference proteome</keyword>
<dbReference type="Pfam" id="PF03466">
    <property type="entry name" value="LysR_substrate"/>
    <property type="match status" value="1"/>
</dbReference>